<keyword evidence="7 10" id="KW-0472">Membrane</keyword>
<keyword evidence="12" id="KW-1185">Reference proteome</keyword>
<keyword evidence="9 10" id="KW-0807">Transducer</keyword>
<evidence type="ECO:0000256" key="2">
    <source>
        <dbReference type="ARBA" id="ARBA00022475"/>
    </source>
</evidence>
<keyword evidence="3 10" id="KW-0716">Sensory transduction</keyword>
<comment type="subcellular location">
    <subcellularLocation>
        <location evidence="1 10">Cell membrane</location>
        <topology evidence="1 10">Multi-pass membrane protein</topology>
    </subcellularLocation>
</comment>
<evidence type="ECO:0000256" key="9">
    <source>
        <dbReference type="ARBA" id="ARBA00023224"/>
    </source>
</evidence>
<dbReference type="GO" id="GO:0005886">
    <property type="term" value="C:plasma membrane"/>
    <property type="evidence" value="ECO:0007669"/>
    <property type="project" value="UniProtKB-SubCell"/>
</dbReference>
<keyword evidence="8 10" id="KW-0675">Receptor</keyword>
<evidence type="ECO:0000256" key="4">
    <source>
        <dbReference type="ARBA" id="ARBA00022692"/>
    </source>
</evidence>
<keyword evidence="4 10" id="KW-0812">Transmembrane</keyword>
<gene>
    <name evidence="11" type="primary">Or-137</name>
    <name evidence="11" type="synonym">Nful_v1.0-Or-137</name>
    <name evidence="11" type="ORF">NFUL_NFUL000349</name>
</gene>
<dbReference type="Pfam" id="PF02949">
    <property type="entry name" value="7tm_6"/>
    <property type="match status" value="1"/>
</dbReference>
<name>A0A6G1LQ38_9HYME</name>
<evidence type="ECO:0000256" key="7">
    <source>
        <dbReference type="ARBA" id="ARBA00023136"/>
    </source>
</evidence>
<comment type="similarity">
    <text evidence="10">Belongs to the insect chemoreceptor superfamily. Heteromeric odorant receptor channel (TC 1.A.69) family.</text>
</comment>
<accession>A0A6G1LQ38</accession>
<feature type="transmembrane region" description="Helical" evidence="10">
    <location>
        <begin position="59"/>
        <end position="79"/>
    </location>
</feature>
<keyword evidence="5 10" id="KW-0552">Olfaction</keyword>
<evidence type="ECO:0000313" key="11">
    <source>
        <dbReference type="EMBL" id="KAF3054354.1"/>
    </source>
</evidence>
<dbReference type="AlphaFoldDB" id="A0A6G1LQ38"/>
<proteinExistence type="inferred from homology"/>
<dbReference type="GO" id="GO:0005549">
    <property type="term" value="F:odorant binding"/>
    <property type="evidence" value="ECO:0007669"/>
    <property type="project" value="InterPro"/>
</dbReference>
<evidence type="ECO:0000256" key="10">
    <source>
        <dbReference type="RuleBase" id="RU351113"/>
    </source>
</evidence>
<organism evidence="11 12">
    <name type="scientific">Nylanderia fulva</name>
    <dbReference type="NCBI Taxonomy" id="613905"/>
    <lineage>
        <taxon>Eukaryota</taxon>
        <taxon>Metazoa</taxon>
        <taxon>Ecdysozoa</taxon>
        <taxon>Arthropoda</taxon>
        <taxon>Hexapoda</taxon>
        <taxon>Insecta</taxon>
        <taxon>Pterygota</taxon>
        <taxon>Neoptera</taxon>
        <taxon>Endopterygota</taxon>
        <taxon>Hymenoptera</taxon>
        <taxon>Apocrita</taxon>
        <taxon>Aculeata</taxon>
        <taxon>Formicoidea</taxon>
        <taxon>Formicidae</taxon>
        <taxon>Formicinae</taxon>
        <taxon>Nylanderia</taxon>
    </lineage>
</organism>
<evidence type="ECO:0000256" key="1">
    <source>
        <dbReference type="ARBA" id="ARBA00004651"/>
    </source>
</evidence>
<feature type="transmembrane region" description="Helical" evidence="10">
    <location>
        <begin position="91"/>
        <end position="110"/>
    </location>
</feature>
<dbReference type="GO" id="GO:0004984">
    <property type="term" value="F:olfactory receptor activity"/>
    <property type="evidence" value="ECO:0007669"/>
    <property type="project" value="InterPro"/>
</dbReference>
<protein>
    <recommendedName>
        <fullName evidence="10">Odorant receptor</fullName>
    </recommendedName>
</protein>
<dbReference type="PANTHER" id="PTHR21137:SF35">
    <property type="entry name" value="ODORANT RECEPTOR 19A-RELATED"/>
    <property type="match status" value="1"/>
</dbReference>
<evidence type="ECO:0000256" key="6">
    <source>
        <dbReference type="ARBA" id="ARBA00022989"/>
    </source>
</evidence>
<keyword evidence="2" id="KW-1003">Cell membrane</keyword>
<evidence type="ECO:0000256" key="5">
    <source>
        <dbReference type="ARBA" id="ARBA00022725"/>
    </source>
</evidence>
<feature type="transmembrane region" description="Helical" evidence="10">
    <location>
        <begin position="207"/>
        <end position="233"/>
    </location>
</feature>
<feature type="transmembrane region" description="Helical" evidence="10">
    <location>
        <begin position="144"/>
        <end position="177"/>
    </location>
</feature>
<dbReference type="EMBL" id="SGBU01000041">
    <property type="protein sequence ID" value="KAF3054354.1"/>
    <property type="molecule type" value="Genomic_DNA"/>
</dbReference>
<dbReference type="GO" id="GO:0007165">
    <property type="term" value="P:signal transduction"/>
    <property type="evidence" value="ECO:0007669"/>
    <property type="project" value="UniProtKB-KW"/>
</dbReference>
<comment type="caution">
    <text evidence="10">Lacks conserved residue(s) required for the propagation of feature annotation.</text>
</comment>
<keyword evidence="6 10" id="KW-1133">Transmembrane helix</keyword>
<evidence type="ECO:0000256" key="8">
    <source>
        <dbReference type="ARBA" id="ARBA00023170"/>
    </source>
</evidence>
<comment type="caution">
    <text evidence="11">The sequence shown here is derived from an EMBL/GenBank/DDBJ whole genome shotgun (WGS) entry which is preliminary data.</text>
</comment>
<dbReference type="InterPro" id="IPR004117">
    <property type="entry name" value="7tm6_olfct_rcpt"/>
</dbReference>
<dbReference type="PANTHER" id="PTHR21137">
    <property type="entry name" value="ODORANT RECEPTOR"/>
    <property type="match status" value="1"/>
</dbReference>
<sequence>MLYKHHKNSRVSFQLIQLKLQPRLTDYEWAIAINRACLKLLGAWPDNNETEQRKFNVRIISILIVMICSCLIPSIHALIRIWGDFMLMIDNLQYTLPFLIVILKTCILWRKSKELAPILRMVKEDWLKFKMKRERDIMIKRARIARIITICGYFMVVCTFIFAMLLSTFGVITPAYVTNTSDPDHWLLMPTYYIYDTNRSPSYEITLILQSIGMISAGAIFTSTDNLLGLLIFHVCGQLENLKTRILHLDQNDFYNTLSYNVQDHRRLIRSIKIIEDTFTLMLLGILIWFSLMFTVHGFLIVTVITQGYDLSFSRFLFIASASVAAFAHMCLYCIVGEILVTQCNEIFEAACEYKWYKLEPRKAKTLLILMIRANKPLYITAGKLFPMTMSTLCNLIKTSGGYISFCWPIVNEEKIFRSFSVAF</sequence>
<evidence type="ECO:0000256" key="3">
    <source>
        <dbReference type="ARBA" id="ARBA00022606"/>
    </source>
</evidence>
<feature type="transmembrane region" description="Helical" evidence="10">
    <location>
        <begin position="279"/>
        <end position="304"/>
    </location>
</feature>
<evidence type="ECO:0000313" key="12">
    <source>
        <dbReference type="Proteomes" id="UP000479987"/>
    </source>
</evidence>
<reference evidence="11 12" key="1">
    <citation type="submission" date="2019-08" db="EMBL/GenBank/DDBJ databases">
        <title>High quality draft denovo assembly of Nylanderia fulva.</title>
        <authorList>
            <person name="Vargo E.L."/>
            <person name="Tarone A.M."/>
            <person name="Konganti K.R."/>
        </authorList>
    </citation>
    <scope>NUCLEOTIDE SEQUENCE [LARGE SCALE GENOMIC DNA]</scope>
    <source>
        <strain evidence="11">TAMU-Nful-2015</strain>
        <tissue evidence="11">Whole body</tissue>
    </source>
</reference>
<dbReference type="Proteomes" id="UP000479987">
    <property type="component" value="Unassembled WGS sequence"/>
</dbReference>
<feature type="transmembrane region" description="Helical" evidence="10">
    <location>
        <begin position="316"/>
        <end position="336"/>
    </location>
</feature>